<reference evidence="1 2" key="1">
    <citation type="journal article" date="2016" name="Nat. Commun.">
        <title>Thousands of microbial genomes shed light on interconnected biogeochemical processes in an aquifer system.</title>
        <authorList>
            <person name="Anantharaman K."/>
            <person name="Brown C.T."/>
            <person name="Hug L.A."/>
            <person name="Sharon I."/>
            <person name="Castelle C.J."/>
            <person name="Probst A.J."/>
            <person name="Thomas B.C."/>
            <person name="Singh A."/>
            <person name="Wilkins M.J."/>
            <person name="Karaoz U."/>
            <person name="Brodie E.L."/>
            <person name="Williams K.H."/>
            <person name="Hubbard S.S."/>
            <person name="Banfield J.F."/>
        </authorList>
    </citation>
    <scope>NUCLEOTIDE SEQUENCE [LARGE SCALE GENOMIC DNA]</scope>
</reference>
<dbReference type="SUPFAM" id="SSF56784">
    <property type="entry name" value="HAD-like"/>
    <property type="match status" value="1"/>
</dbReference>
<dbReference type="AlphaFoldDB" id="A0A1G2KWS2"/>
<dbReference type="Gene3D" id="3.40.50.1000">
    <property type="entry name" value="HAD superfamily/HAD-like"/>
    <property type="match status" value="1"/>
</dbReference>
<dbReference type="Proteomes" id="UP000178510">
    <property type="component" value="Unassembled WGS sequence"/>
</dbReference>
<accession>A0A1G2KWS2</accession>
<dbReference type="InterPro" id="IPR023214">
    <property type="entry name" value="HAD_sf"/>
</dbReference>
<dbReference type="STRING" id="1802274.A3J58_02400"/>
<organism evidence="1 2">
    <name type="scientific">Candidatus Sungbacteria bacterium RIFCSPHIGHO2_02_FULL_52_23</name>
    <dbReference type="NCBI Taxonomy" id="1802274"/>
    <lineage>
        <taxon>Bacteria</taxon>
        <taxon>Candidatus Sungiibacteriota</taxon>
    </lineage>
</organism>
<gene>
    <name evidence="1" type="ORF">A3J58_02400</name>
</gene>
<name>A0A1G2KWS2_9BACT</name>
<dbReference type="EMBL" id="MHQM01000018">
    <property type="protein sequence ID" value="OHA03863.1"/>
    <property type="molecule type" value="Genomic_DNA"/>
</dbReference>
<proteinExistence type="predicted"/>
<comment type="caution">
    <text evidence="1">The sequence shown here is derived from an EMBL/GenBank/DDBJ whole genome shotgun (WGS) entry which is preliminary data.</text>
</comment>
<dbReference type="Pfam" id="PF00702">
    <property type="entry name" value="Hydrolase"/>
    <property type="match status" value="1"/>
</dbReference>
<protein>
    <recommendedName>
        <fullName evidence="3">FCP1 homology domain-containing protein</fullName>
    </recommendedName>
</protein>
<evidence type="ECO:0000313" key="2">
    <source>
        <dbReference type="Proteomes" id="UP000178510"/>
    </source>
</evidence>
<evidence type="ECO:0008006" key="3">
    <source>
        <dbReference type="Google" id="ProtNLM"/>
    </source>
</evidence>
<dbReference type="InterPro" id="IPR036412">
    <property type="entry name" value="HAD-like_sf"/>
</dbReference>
<evidence type="ECO:0000313" key="1">
    <source>
        <dbReference type="EMBL" id="OHA03863.1"/>
    </source>
</evidence>
<sequence length="206" mass="23262">MILILDFDGVLFDGEKFKEDYLRIFSDAGIASDDVRIAYRAGRAHPKGYHHVLTARTASHINAKELARRIQALLDTSPRYLYPDTKKFLQWCVRAGIILAIVSRGPAFQKKKIAASGITRSFKKITVIPKGPKSEAVHAIMRVHPRHHATFVDDTAEVVDEVKQSLPTLTAVQMTRRRRIQRSAVVDARVADFAGVMRIIRKTLYN</sequence>